<evidence type="ECO:0000256" key="4">
    <source>
        <dbReference type="ARBA" id="ARBA00022496"/>
    </source>
</evidence>
<dbReference type="SUPFAM" id="SSF56935">
    <property type="entry name" value="Porins"/>
    <property type="match status" value="1"/>
</dbReference>
<keyword evidence="5" id="KW-0812">Transmembrane</keyword>
<keyword evidence="4" id="KW-0410">Iron transport</keyword>
<dbReference type="GO" id="GO:0015344">
    <property type="term" value="F:siderophore uptake transmembrane transporter activity"/>
    <property type="evidence" value="ECO:0007669"/>
    <property type="project" value="TreeGrafter"/>
</dbReference>
<dbReference type="InterPro" id="IPR010917">
    <property type="entry name" value="TonB_rcpt_CS"/>
</dbReference>
<evidence type="ECO:0000256" key="7">
    <source>
        <dbReference type="ARBA" id="ARBA00023004"/>
    </source>
</evidence>
<dbReference type="PANTHER" id="PTHR32552:SF68">
    <property type="entry name" value="FERRICHROME OUTER MEMBRANE TRANSPORTER_PHAGE RECEPTOR"/>
    <property type="match status" value="1"/>
</dbReference>
<dbReference type="EMBL" id="CP021416">
    <property type="protein sequence ID" value="ARU49738.1"/>
    <property type="molecule type" value="Genomic_DNA"/>
</dbReference>
<keyword evidence="14" id="KW-1185">Reference proteome</keyword>
<evidence type="ECO:0000256" key="1">
    <source>
        <dbReference type="ARBA" id="ARBA00004571"/>
    </source>
</evidence>
<evidence type="ECO:0000256" key="10">
    <source>
        <dbReference type="ARBA" id="ARBA00023136"/>
    </source>
</evidence>
<keyword evidence="8" id="KW-0406">Ion transport</keyword>
<gene>
    <name evidence="13" type="ORF">Sdiek1_2589</name>
</gene>
<protein>
    <submittedName>
        <fullName evidence="13">Ferrichrome receptor FcuA</fullName>
    </submittedName>
</protein>
<comment type="subcellular location">
    <subcellularLocation>
        <location evidence="1">Cell outer membrane</location>
        <topology evidence="1">Multi-pass membrane protein</topology>
    </subcellularLocation>
</comment>
<evidence type="ECO:0000256" key="5">
    <source>
        <dbReference type="ARBA" id="ARBA00022692"/>
    </source>
</evidence>
<evidence type="ECO:0000259" key="12">
    <source>
        <dbReference type="Pfam" id="PF00593"/>
    </source>
</evidence>
<dbReference type="PANTHER" id="PTHR32552">
    <property type="entry name" value="FERRICHROME IRON RECEPTOR-RELATED"/>
    <property type="match status" value="1"/>
</dbReference>
<accession>A0A1Y0HNR0</accession>
<keyword evidence="2" id="KW-0813">Transport</keyword>
<keyword evidence="13" id="KW-0675">Receptor</keyword>
<proteinExistence type="predicted"/>
<keyword evidence="10" id="KW-0472">Membrane</keyword>
<dbReference type="InterPro" id="IPR036942">
    <property type="entry name" value="Beta-barrel_TonB_sf"/>
</dbReference>
<keyword evidence="9" id="KW-0798">TonB box</keyword>
<name>A0A1Y0HNR0_9BACT</name>
<keyword evidence="11" id="KW-0998">Cell outer membrane</keyword>
<dbReference type="Proteomes" id="UP000196005">
    <property type="component" value="Chromosome"/>
</dbReference>
<keyword evidence="6" id="KW-0732">Signal</keyword>
<sequence length="192" mass="20964">MLISPRLFFQIKRPTAYLGYDGIYEIQGDQTNQGVEFMASGKVAESVALFGGVTYTDTDITGAKIANVDNKQAIGMPEWQANLLAEYTVPSFKELVLSSNFHYTGKRAIDPANTQWADSYFTTDLGARYITKQLFGDKTILRLSVNNITNEKYWAGVYAGNVAGLDGDAAAGTTTLFLGDGRNVTASIEVKF</sequence>
<dbReference type="Gene3D" id="2.40.170.20">
    <property type="entry name" value="TonB-dependent receptor, beta-barrel domain"/>
    <property type="match status" value="1"/>
</dbReference>
<dbReference type="GO" id="GO:0009279">
    <property type="term" value="C:cell outer membrane"/>
    <property type="evidence" value="ECO:0007669"/>
    <property type="project" value="UniProtKB-SubCell"/>
</dbReference>
<evidence type="ECO:0000256" key="8">
    <source>
        <dbReference type="ARBA" id="ARBA00023065"/>
    </source>
</evidence>
<evidence type="ECO:0000256" key="2">
    <source>
        <dbReference type="ARBA" id="ARBA00022448"/>
    </source>
</evidence>
<organism evidence="13 14">
    <name type="scientific">Sulfurospirillum diekertiae</name>
    <dbReference type="NCBI Taxonomy" id="1854492"/>
    <lineage>
        <taxon>Bacteria</taxon>
        <taxon>Pseudomonadati</taxon>
        <taxon>Campylobacterota</taxon>
        <taxon>Epsilonproteobacteria</taxon>
        <taxon>Campylobacterales</taxon>
        <taxon>Sulfurospirillaceae</taxon>
        <taxon>Sulfurospirillum</taxon>
    </lineage>
</organism>
<dbReference type="Pfam" id="PF00593">
    <property type="entry name" value="TonB_dep_Rec_b-barrel"/>
    <property type="match status" value="1"/>
</dbReference>
<keyword evidence="7" id="KW-0408">Iron</keyword>
<dbReference type="InterPro" id="IPR000531">
    <property type="entry name" value="Beta-barrel_TonB"/>
</dbReference>
<dbReference type="KEGG" id="suls:Sdiek1_2589"/>
<reference evidence="14" key="1">
    <citation type="submission" date="2017-05" db="EMBL/GenBank/DDBJ databases">
        <title>Dechlorination kinetics govern the competition between two new strains of the genus Sulfurospirillum.</title>
        <authorList>
            <person name="Buttet G.F."/>
            <person name="Murray A.M."/>
            <person name="Goris T."/>
            <person name="Burion M."/>
            <person name="Lin B."/>
            <person name="Rolle M."/>
            <person name="Maillard J."/>
        </authorList>
    </citation>
    <scope>NUCLEOTIDE SEQUENCE [LARGE SCALE GENOMIC DNA]</scope>
    <source>
        <strain evidence="14">SL2-1</strain>
    </source>
</reference>
<evidence type="ECO:0000256" key="3">
    <source>
        <dbReference type="ARBA" id="ARBA00022452"/>
    </source>
</evidence>
<dbReference type="PROSITE" id="PS01156">
    <property type="entry name" value="TONB_DEPENDENT_REC_2"/>
    <property type="match status" value="1"/>
</dbReference>
<dbReference type="InterPro" id="IPR039426">
    <property type="entry name" value="TonB-dep_rcpt-like"/>
</dbReference>
<feature type="domain" description="TonB-dependent receptor-like beta-barrel" evidence="12">
    <location>
        <begin position="24"/>
        <end position="148"/>
    </location>
</feature>
<dbReference type="AlphaFoldDB" id="A0A1Y0HNR0"/>
<evidence type="ECO:0000256" key="11">
    <source>
        <dbReference type="ARBA" id="ARBA00023237"/>
    </source>
</evidence>
<evidence type="ECO:0000256" key="6">
    <source>
        <dbReference type="ARBA" id="ARBA00022729"/>
    </source>
</evidence>
<keyword evidence="3" id="KW-1134">Transmembrane beta strand</keyword>
<evidence type="ECO:0000313" key="14">
    <source>
        <dbReference type="Proteomes" id="UP000196005"/>
    </source>
</evidence>
<evidence type="ECO:0000313" key="13">
    <source>
        <dbReference type="EMBL" id="ARU49738.1"/>
    </source>
</evidence>
<evidence type="ECO:0000256" key="9">
    <source>
        <dbReference type="ARBA" id="ARBA00023077"/>
    </source>
</evidence>